<dbReference type="OrthoDB" id="10644507at2759"/>
<dbReference type="VEuPathDB" id="FungiDB:MUCCIDRAFT_104769"/>
<dbReference type="Proteomes" id="UP000077051">
    <property type="component" value="Unassembled WGS sequence"/>
</dbReference>
<comment type="caution">
    <text evidence="2">The sequence shown here is derived from an EMBL/GenBank/DDBJ whole genome shotgun (WGS) entry which is preliminary data.</text>
</comment>
<organism evidence="2 3">
    <name type="scientific">Mucor lusitanicus CBS 277.49</name>
    <dbReference type="NCBI Taxonomy" id="747725"/>
    <lineage>
        <taxon>Eukaryota</taxon>
        <taxon>Fungi</taxon>
        <taxon>Fungi incertae sedis</taxon>
        <taxon>Mucoromycota</taxon>
        <taxon>Mucoromycotina</taxon>
        <taxon>Mucoromycetes</taxon>
        <taxon>Mucorales</taxon>
        <taxon>Mucorineae</taxon>
        <taxon>Mucoraceae</taxon>
        <taxon>Mucor</taxon>
    </lineage>
</organism>
<feature type="region of interest" description="Disordered" evidence="1">
    <location>
        <begin position="1"/>
        <end position="20"/>
    </location>
</feature>
<evidence type="ECO:0000313" key="2">
    <source>
        <dbReference type="EMBL" id="OAD07826.1"/>
    </source>
</evidence>
<accession>A0A168PJR9</accession>
<dbReference type="AlphaFoldDB" id="A0A168PJR9"/>
<sequence length="119" mass="12741">MASHNSHSSGNAPSLPEHLSSPAAYSMKVDPAVDNMSIKDALVGLENEIYGLMVKIATAGDKRHSVVDPWKEALKVKRSDHQELVEMSALLFSGALAVFSIDEGWSTLMSGMSKDIAIA</sequence>
<evidence type="ECO:0000313" key="3">
    <source>
        <dbReference type="Proteomes" id="UP000077051"/>
    </source>
</evidence>
<protein>
    <submittedName>
        <fullName evidence="2">Uncharacterized protein</fullName>
    </submittedName>
</protein>
<reference evidence="2 3" key="1">
    <citation type="submission" date="2015-06" db="EMBL/GenBank/DDBJ databases">
        <title>Expansion of signal transduction pathways in fungi by whole-genome duplication.</title>
        <authorList>
            <consortium name="DOE Joint Genome Institute"/>
            <person name="Corrochano L.M."/>
            <person name="Kuo A."/>
            <person name="Marcet-Houben M."/>
            <person name="Polaino S."/>
            <person name="Salamov A."/>
            <person name="Villalobos J.M."/>
            <person name="Alvarez M.I."/>
            <person name="Avalos J."/>
            <person name="Benito E.P."/>
            <person name="Benoit I."/>
            <person name="Burger G."/>
            <person name="Camino L.P."/>
            <person name="Canovas D."/>
            <person name="Cerda-Olmedo E."/>
            <person name="Cheng J.-F."/>
            <person name="Dominguez A."/>
            <person name="Elias M."/>
            <person name="Eslava A.P."/>
            <person name="Glaser F."/>
            <person name="Grimwood J."/>
            <person name="Gutierrez G."/>
            <person name="Heitman J."/>
            <person name="Henrissat B."/>
            <person name="Iturriaga E.A."/>
            <person name="Lang B.F."/>
            <person name="Lavin J.L."/>
            <person name="Lee S."/>
            <person name="Li W."/>
            <person name="Lindquist E."/>
            <person name="Lopez-Garcia S."/>
            <person name="Luque E.M."/>
            <person name="Marcos A.T."/>
            <person name="Martin J."/>
            <person name="Mccluskey K."/>
            <person name="Medina H.R."/>
            <person name="Miralles-Duran A."/>
            <person name="Miyazaki A."/>
            <person name="Munoz-Torres E."/>
            <person name="Oguiza J.A."/>
            <person name="Ohm R."/>
            <person name="Olmedo M."/>
            <person name="Orejas M."/>
            <person name="Ortiz-Castellanos L."/>
            <person name="Pisabarro A.G."/>
            <person name="Rodriguez-Romero J."/>
            <person name="Ruiz-Herrera J."/>
            <person name="Ruiz-Vazquez R."/>
            <person name="Sanz C."/>
            <person name="Schackwitz W."/>
            <person name="Schmutz J."/>
            <person name="Shahriari M."/>
            <person name="Shelest E."/>
            <person name="Silva-Franco F."/>
            <person name="Soanes D."/>
            <person name="Syed K."/>
            <person name="Tagua V.G."/>
            <person name="Talbot N.J."/>
            <person name="Thon M."/>
            <person name="De Vries R.P."/>
            <person name="Wiebenga A."/>
            <person name="Yadav J.S."/>
            <person name="Braun E.L."/>
            <person name="Baker S."/>
            <person name="Garre V."/>
            <person name="Horwitz B."/>
            <person name="Torres-Martinez S."/>
            <person name="Idnurm A."/>
            <person name="Herrera-Estrella A."/>
            <person name="Gabaldon T."/>
            <person name="Grigoriev I.V."/>
        </authorList>
    </citation>
    <scope>NUCLEOTIDE SEQUENCE [LARGE SCALE GENOMIC DNA]</scope>
    <source>
        <strain evidence="2 3">CBS 277.49</strain>
    </source>
</reference>
<gene>
    <name evidence="2" type="ORF">MUCCIDRAFT_104769</name>
</gene>
<evidence type="ECO:0000256" key="1">
    <source>
        <dbReference type="SAM" id="MobiDB-lite"/>
    </source>
</evidence>
<dbReference type="EMBL" id="AMYB01000001">
    <property type="protein sequence ID" value="OAD07826.1"/>
    <property type="molecule type" value="Genomic_DNA"/>
</dbReference>
<feature type="compositionally biased region" description="Polar residues" evidence="1">
    <location>
        <begin position="1"/>
        <end position="12"/>
    </location>
</feature>
<name>A0A168PJR9_MUCCL</name>
<proteinExistence type="predicted"/>
<keyword evidence="3" id="KW-1185">Reference proteome</keyword>